<evidence type="ECO:0000256" key="1">
    <source>
        <dbReference type="ARBA" id="ARBA00004141"/>
    </source>
</evidence>
<evidence type="ECO:0000256" key="7">
    <source>
        <dbReference type="ARBA" id="ARBA00022989"/>
    </source>
</evidence>
<keyword evidence="14" id="KW-1185">Reference proteome</keyword>
<feature type="domain" description="AMP-dependent synthetase/ligase" evidence="11">
    <location>
        <begin position="50"/>
        <end position="414"/>
    </location>
</feature>
<feature type="transmembrane region" description="Helical" evidence="10">
    <location>
        <begin position="1002"/>
        <end position="1023"/>
    </location>
</feature>
<feature type="transmembrane region" description="Helical" evidence="10">
    <location>
        <begin position="913"/>
        <end position="935"/>
    </location>
</feature>
<dbReference type="InterPro" id="IPR025110">
    <property type="entry name" value="AMP-bd_C"/>
</dbReference>
<dbReference type="GO" id="GO:0016874">
    <property type="term" value="F:ligase activity"/>
    <property type="evidence" value="ECO:0007669"/>
    <property type="project" value="UniProtKB-KW"/>
</dbReference>
<evidence type="ECO:0000256" key="10">
    <source>
        <dbReference type="SAM" id="Phobius"/>
    </source>
</evidence>
<keyword evidence="3" id="KW-0436">Ligase</keyword>
<feature type="compositionally biased region" description="Polar residues" evidence="9">
    <location>
        <begin position="1091"/>
        <end position="1101"/>
    </location>
</feature>
<comment type="subcellular location">
    <subcellularLocation>
        <location evidence="1">Membrane</location>
        <topology evidence="1">Multi-pass membrane protein</topology>
    </subcellularLocation>
</comment>
<keyword evidence="8 10" id="KW-0472">Membrane</keyword>
<evidence type="ECO:0000256" key="9">
    <source>
        <dbReference type="SAM" id="MobiDB-lite"/>
    </source>
</evidence>
<dbReference type="InterPro" id="IPR000873">
    <property type="entry name" value="AMP-dep_synth/lig_dom"/>
</dbReference>
<evidence type="ECO:0000256" key="3">
    <source>
        <dbReference type="ARBA" id="ARBA00022598"/>
    </source>
</evidence>
<evidence type="ECO:0000256" key="2">
    <source>
        <dbReference type="ARBA" id="ARBA00006432"/>
    </source>
</evidence>
<dbReference type="Pfam" id="PF13193">
    <property type="entry name" value="AMP-binding_C"/>
    <property type="match status" value="1"/>
</dbReference>
<feature type="transmembrane region" description="Helical" evidence="10">
    <location>
        <begin position="818"/>
        <end position="835"/>
    </location>
</feature>
<dbReference type="GO" id="GO:0016020">
    <property type="term" value="C:membrane"/>
    <property type="evidence" value="ECO:0007669"/>
    <property type="project" value="UniProtKB-SubCell"/>
</dbReference>
<dbReference type="PANTHER" id="PTHR30249:SF0">
    <property type="entry name" value="PLASTIDAL GLYCOLATE_GLYCERATE TRANSLOCATOR 1, CHLOROPLASTIC"/>
    <property type="match status" value="1"/>
</dbReference>
<evidence type="ECO:0000313" key="13">
    <source>
        <dbReference type="EMBL" id="KAF9685589.1"/>
    </source>
</evidence>
<feature type="transmembrane region" description="Helical" evidence="10">
    <location>
        <begin position="703"/>
        <end position="727"/>
    </location>
</feature>
<dbReference type="Proteomes" id="UP000657918">
    <property type="component" value="Unassembled WGS sequence"/>
</dbReference>
<feature type="transmembrane region" description="Helical" evidence="10">
    <location>
        <begin position="977"/>
        <end position="996"/>
    </location>
</feature>
<dbReference type="Gene3D" id="3.40.50.12780">
    <property type="entry name" value="N-terminal domain of ligase-like"/>
    <property type="match status" value="1"/>
</dbReference>
<dbReference type="InterPro" id="IPR045851">
    <property type="entry name" value="AMP-bd_C_sf"/>
</dbReference>
<dbReference type="SUPFAM" id="SSF56801">
    <property type="entry name" value="Acetyl-CoA synthetase-like"/>
    <property type="match status" value="1"/>
</dbReference>
<feature type="transmembrane region" description="Helical" evidence="10">
    <location>
        <begin position="101"/>
        <end position="123"/>
    </location>
</feature>
<gene>
    <name evidence="13" type="ORF">SADUNF_Sadunf03G0070400</name>
</gene>
<dbReference type="FunFam" id="3.40.50.12780:FF:000003">
    <property type="entry name" value="Long-chain-fatty-acid--CoA ligase FadD"/>
    <property type="match status" value="1"/>
</dbReference>
<feature type="transmembrane region" description="Helical" evidence="10">
    <location>
        <begin position="244"/>
        <end position="267"/>
    </location>
</feature>
<protein>
    <recommendedName>
        <fullName evidence="15">4-coumarate--CoA ligase</fullName>
    </recommendedName>
</protein>
<comment type="caution">
    <text evidence="13">The sequence shown here is derived from an EMBL/GenBank/DDBJ whole genome shotgun (WGS) entry which is preliminary data.</text>
</comment>
<dbReference type="FunFam" id="3.30.300.30:FF:000007">
    <property type="entry name" value="4-coumarate--CoA ligase 2"/>
    <property type="match status" value="1"/>
</dbReference>
<feature type="domain" description="AMP-binding enzyme C-terminal" evidence="12">
    <location>
        <begin position="466"/>
        <end position="540"/>
    </location>
</feature>
<feature type="transmembrane region" description="Helical" evidence="10">
    <location>
        <begin position="771"/>
        <end position="793"/>
    </location>
</feature>
<organism evidence="13 14">
    <name type="scientific">Salix dunnii</name>
    <dbReference type="NCBI Taxonomy" id="1413687"/>
    <lineage>
        <taxon>Eukaryota</taxon>
        <taxon>Viridiplantae</taxon>
        <taxon>Streptophyta</taxon>
        <taxon>Embryophyta</taxon>
        <taxon>Tracheophyta</taxon>
        <taxon>Spermatophyta</taxon>
        <taxon>Magnoliopsida</taxon>
        <taxon>eudicotyledons</taxon>
        <taxon>Gunneridae</taxon>
        <taxon>Pentapetalae</taxon>
        <taxon>rosids</taxon>
        <taxon>fabids</taxon>
        <taxon>Malpighiales</taxon>
        <taxon>Salicaceae</taxon>
        <taxon>Saliceae</taxon>
        <taxon>Salix</taxon>
    </lineage>
</organism>
<dbReference type="Gene3D" id="3.30.300.30">
    <property type="match status" value="1"/>
</dbReference>
<dbReference type="InterPro" id="IPR042099">
    <property type="entry name" value="ANL_N_sf"/>
</dbReference>
<evidence type="ECO:0000256" key="6">
    <source>
        <dbReference type="ARBA" id="ARBA00022840"/>
    </source>
</evidence>
<keyword evidence="5" id="KW-0547">Nucleotide-binding</keyword>
<feature type="transmembrane region" description="Helical" evidence="10">
    <location>
        <begin position="847"/>
        <end position="865"/>
    </location>
</feature>
<sequence length="1101" mass="119129">MEKLTATASKTTFPDWYSPETGIYSSKHPTIPLPADPFLDVVSFIFSHHNHNGRTALIDSSSGISISYSKILPLVKSVASGLSNMGIKQGDVVLLLLPNSIHFPIVFLGVLYLGGIVSTMNPLSSELEVKKRITDCNACIAFVELKKAGKFQPLGIPVIGVPENANLDEKSNDFEAFYMLLYSKGDVGVKPVIRQQDTAAIMYSSGTTAASKGVVLTHRNFISMVELFVKFEASQYEYSSTDNVYLAVLPMFHIYGLSLFVVGLLSLGSSIVVMRKFDVSETVKVIERYGVTHFPVVPPILTALTRTAKGVCGNSLKCLKLVSCGAAPLFAKTIQDFVEVLPHVDFIQGYGLTESTAVGTRGLNTEKFQKYSSIGLLAPNIEAKVVDWIAGTLLPPGGSGELWIRGPGVMKEYLNDGEATALTIDKDGWLHTGDVVYTDHDGYLYVVDRLKEIIKYKGFQIAPADLEAVLISHCEILDAAVIPAIDKECGEIPVAFVVKRQGSMLTQEAIINYVAEQVAPYKKVRKVIFTQSIPKSAAGKILRRELKCSLTSKLYSTQIQYNIGVKAVTNFDHIAQTVQICHHHSKQFSFKSQSPVKRNSRTKTPIGVYNGSQNVYNQSYLIKPWAPIRVLEHRFLQMGPQETCSSRGISKKSMSSEGSTSTSSSSISQKVIGVLHLLVSLGIILAMDKLLKKAFMAAAIKFPSALFGMFCIFSVLVILDVTIPAAATSLMNFFEPALLFIQRWLPLFYVPSLVVLPLSVKDIPAASGVKICFITAGGWLASLCVAGFTAIAVRKMVKTEMTDAEPMAKPSPFSPLEMWAWSGVFLISFVVALLYRTALGTAARTCLPFLLASTVLGYMVGSGLPSGVKKVFHPIICCALSADFAALAFGYLSQSGLDPVLGYYLTKVSSNPGAGDVLMGFLGSVILSFSFSMFKQRKLVKRHAAEIFTSVIVSTLFSLYSTAFVGRLVELEPALTVSILPRCITVALALSIVSFFEGANSSLTAAVVVVTGLIGANFVQAVLDKLNFRDPIARGIATASSAHGLGTAALSAKEPEALPFCAIAYALTDFETRRVLESQEDTESDKMHGIPSSSSHQALSP</sequence>
<dbReference type="Pfam" id="PF00501">
    <property type="entry name" value="AMP-binding"/>
    <property type="match status" value="1"/>
</dbReference>
<name>A0A835KHE0_9ROSI</name>
<feature type="transmembrane region" description="Helical" evidence="10">
    <location>
        <begin position="947"/>
        <end position="965"/>
    </location>
</feature>
<evidence type="ECO:0000313" key="14">
    <source>
        <dbReference type="Proteomes" id="UP000657918"/>
    </source>
</evidence>
<feature type="transmembrane region" description="Helical" evidence="10">
    <location>
        <begin position="739"/>
        <end position="759"/>
    </location>
</feature>
<feature type="region of interest" description="Disordered" evidence="9">
    <location>
        <begin position="1076"/>
        <end position="1101"/>
    </location>
</feature>
<evidence type="ECO:0000259" key="12">
    <source>
        <dbReference type="Pfam" id="PF13193"/>
    </source>
</evidence>
<dbReference type="PANTHER" id="PTHR30249">
    <property type="entry name" value="PUTATIVE SEROTONIN TRANSPORTER"/>
    <property type="match status" value="1"/>
</dbReference>
<evidence type="ECO:0000256" key="8">
    <source>
        <dbReference type="ARBA" id="ARBA00023136"/>
    </source>
</evidence>
<keyword evidence="4 10" id="KW-0812">Transmembrane</keyword>
<evidence type="ECO:0000256" key="5">
    <source>
        <dbReference type="ARBA" id="ARBA00022741"/>
    </source>
</evidence>
<evidence type="ECO:0000259" key="11">
    <source>
        <dbReference type="Pfam" id="PF00501"/>
    </source>
</evidence>
<keyword evidence="7 10" id="KW-1133">Transmembrane helix</keyword>
<proteinExistence type="inferred from homology"/>
<reference evidence="13 14" key="1">
    <citation type="submission" date="2020-10" db="EMBL/GenBank/DDBJ databases">
        <title>Plant Genome Project.</title>
        <authorList>
            <person name="Zhang R.-G."/>
        </authorList>
    </citation>
    <scope>NUCLEOTIDE SEQUENCE [LARGE SCALE GENOMIC DNA]</scope>
    <source>
        <strain evidence="13">FAFU-HL-1</strain>
        <tissue evidence="13">Leaf</tissue>
    </source>
</reference>
<dbReference type="GO" id="GO:0005524">
    <property type="term" value="F:ATP binding"/>
    <property type="evidence" value="ECO:0007669"/>
    <property type="project" value="UniProtKB-KW"/>
</dbReference>
<dbReference type="CDD" id="cd05904">
    <property type="entry name" value="4CL"/>
    <property type="match status" value="1"/>
</dbReference>
<feature type="region of interest" description="Disordered" evidence="9">
    <location>
        <begin position="642"/>
        <end position="664"/>
    </location>
</feature>
<dbReference type="Pfam" id="PF04172">
    <property type="entry name" value="LrgB"/>
    <property type="match status" value="1"/>
</dbReference>
<dbReference type="InterPro" id="IPR007300">
    <property type="entry name" value="CidB/LrgB"/>
</dbReference>
<dbReference type="OrthoDB" id="10253869at2759"/>
<dbReference type="AlphaFoldDB" id="A0A835KHE0"/>
<comment type="similarity">
    <text evidence="2">Belongs to the ATP-dependent AMP-binding enzyme family.</text>
</comment>
<evidence type="ECO:0008006" key="15">
    <source>
        <dbReference type="Google" id="ProtNLM"/>
    </source>
</evidence>
<dbReference type="EMBL" id="JADGMS010000003">
    <property type="protein sequence ID" value="KAF9685589.1"/>
    <property type="molecule type" value="Genomic_DNA"/>
</dbReference>
<feature type="compositionally biased region" description="Low complexity" evidence="9">
    <location>
        <begin position="645"/>
        <end position="664"/>
    </location>
</feature>
<accession>A0A835KHE0</accession>
<evidence type="ECO:0000256" key="4">
    <source>
        <dbReference type="ARBA" id="ARBA00022692"/>
    </source>
</evidence>
<keyword evidence="6" id="KW-0067">ATP-binding</keyword>